<sequence length="313" mass="35311">MRYNRVLAYHPIAGGVPDFHRRKLMPGRQRFPAGTPQGLLNIANDAIFDLVAPKSSVNYPGCGSDLMDDRAAIRDFFDFRGMVLEQSNNFLDSSSWIAEKDWSRVRLVEPESLRYDLDLIRFEAAERICFSATGSEAHAHLNVLREIWYLPGINIAEDDPFSFSVPVNDRARFLACHFSAAALMKCEETVLASRAGRHDLAIEAAILAAQAAKSASEFNGSITKVVMDAAAFDAVRSRIASRLAKRGYLNGKKYSAKKKVYELWLRWQKGEIVFKNNSKFAFHVVSVFDALESTSVVERWQRDWRQGKDIPDV</sequence>
<comment type="caution">
    <text evidence="1">The sequence shown here is derived from an EMBL/GenBank/DDBJ whole genome shotgun (WGS) entry which is preliminary data.</text>
</comment>
<dbReference type="Proteomes" id="UP001171606">
    <property type="component" value="Unassembled WGS sequence"/>
</dbReference>
<reference evidence="1" key="1">
    <citation type="submission" date="2023-07" db="EMBL/GenBank/DDBJ databases">
        <title>A collection of bacterial strains from the Burkholderia cepacia Research Laboratory and Repository.</title>
        <authorList>
            <person name="Lipuma J."/>
            <person name="Spilker T."/>
            <person name="Caverly L."/>
        </authorList>
    </citation>
    <scope>NUCLEOTIDE SEQUENCE</scope>
    <source>
        <strain evidence="1">AU42020</strain>
    </source>
</reference>
<protein>
    <submittedName>
        <fullName evidence="1">Uncharacterized protein</fullName>
    </submittedName>
</protein>
<organism evidence="1 2">
    <name type="scientific">Burkholderia metallica</name>
    <dbReference type="NCBI Taxonomy" id="488729"/>
    <lineage>
        <taxon>Bacteria</taxon>
        <taxon>Pseudomonadati</taxon>
        <taxon>Pseudomonadota</taxon>
        <taxon>Betaproteobacteria</taxon>
        <taxon>Burkholderiales</taxon>
        <taxon>Burkholderiaceae</taxon>
        <taxon>Burkholderia</taxon>
        <taxon>Burkholderia cepacia complex</taxon>
    </lineage>
</organism>
<proteinExistence type="predicted"/>
<name>A0ABT8P7R8_9BURK</name>
<keyword evidence="2" id="KW-1185">Reference proteome</keyword>
<evidence type="ECO:0000313" key="2">
    <source>
        <dbReference type="Proteomes" id="UP001171606"/>
    </source>
</evidence>
<accession>A0ABT8P7R8</accession>
<evidence type="ECO:0000313" key="1">
    <source>
        <dbReference type="EMBL" id="MDN7931108.1"/>
    </source>
</evidence>
<gene>
    <name evidence="1" type="ORF">QZM52_07350</name>
</gene>
<dbReference type="RefSeq" id="WP_301754940.1">
    <property type="nucleotide sequence ID" value="NZ_JAUJSQ010000002.1"/>
</dbReference>
<dbReference type="EMBL" id="JAUJSQ010000002">
    <property type="protein sequence ID" value="MDN7931108.1"/>
    <property type="molecule type" value="Genomic_DNA"/>
</dbReference>